<feature type="domain" description="Protein kinase" evidence="2">
    <location>
        <begin position="333"/>
        <end position="664"/>
    </location>
</feature>
<dbReference type="InterPro" id="IPR000719">
    <property type="entry name" value="Prot_kinase_dom"/>
</dbReference>
<organism evidence="3 4">
    <name type="scientific">Coemansia javaensis</name>
    <dbReference type="NCBI Taxonomy" id="2761396"/>
    <lineage>
        <taxon>Eukaryota</taxon>
        <taxon>Fungi</taxon>
        <taxon>Fungi incertae sedis</taxon>
        <taxon>Zoopagomycota</taxon>
        <taxon>Kickxellomycotina</taxon>
        <taxon>Kickxellomycetes</taxon>
        <taxon>Kickxellales</taxon>
        <taxon>Kickxellaceae</taxon>
        <taxon>Coemansia</taxon>
    </lineage>
</organism>
<feature type="compositionally biased region" description="Polar residues" evidence="1">
    <location>
        <begin position="37"/>
        <end position="49"/>
    </location>
</feature>
<evidence type="ECO:0000313" key="3">
    <source>
        <dbReference type="EMBL" id="KAJ2779876.1"/>
    </source>
</evidence>
<dbReference type="GO" id="GO:0005524">
    <property type="term" value="F:ATP binding"/>
    <property type="evidence" value="ECO:0007669"/>
    <property type="project" value="InterPro"/>
</dbReference>
<dbReference type="Pfam" id="PF17667">
    <property type="entry name" value="Pkinase_fungal"/>
    <property type="match status" value="2"/>
</dbReference>
<evidence type="ECO:0000313" key="4">
    <source>
        <dbReference type="Proteomes" id="UP001140217"/>
    </source>
</evidence>
<accession>A0A9W8H7Q1</accession>
<dbReference type="AlphaFoldDB" id="A0A9W8H7Q1"/>
<feature type="region of interest" description="Disordered" evidence="1">
    <location>
        <begin position="34"/>
        <end position="63"/>
    </location>
</feature>
<sequence length="712" mass="77434">MSSGQAPETPSKPGRGSLPVDLVDSLDHISGMAGQVSRLSVTTNSTPAKQHTRATVADPEDTKRDARRAEFVRQLQGRDVQLSFVDLLEDLGLDSDFNGFSDKYHDVFVAATRHAVVYVGKSLAKPVVDGGVLGGLKRPGRPSNEGQLRCFEEYEPFNHKNTKREAALVEHFANLVSMLSRASCSTSPDGTMAWPGLEYVPEDHQSTPVPGCAHQVDCVLYRRDSDRTILTAHVLIEAKSEARHGALRALDLGQVADYAQAVWRHQLTRVFVPVLVLHGHKMTLLVFGRRSWYQCEVGQLCFKTATPYDAEADDVHRCIMRLAFLLSLSEEQFGHFCNVGAGEPDRLVFERKPPAEGDGTSLREASARVGTRADADAVVISEEGHIKRPVSILGRLAHLYRVQYKREPAVLKIVCTPTNRLPESAAYDVLHSAGVERVPEVYVSGVLARDVLGCRFEVLIVRDCGKPLRDCVARDDSLGFDEKCGLIASVGRQVVECLARARGAGVLHRDVSAGNIAVRDGQATLIDWGYAKLAGEVDGADALASRWGFDRAEVMANEEAHDPITGTPLFMSIPILAGAKERGLADDVESALYVLLDALYSIQPHATSTSKTPPGLDFGSNRAFSHVRASCLAEPDHYLGTFGIRECSPDLRALLDGLRSYLFVSDGRYTGCALAADPKTPRAASDDALDRVLQGQSPDAAADAPQRKRARA</sequence>
<dbReference type="InterPro" id="IPR011009">
    <property type="entry name" value="Kinase-like_dom_sf"/>
</dbReference>
<reference evidence="3" key="1">
    <citation type="submission" date="2022-07" db="EMBL/GenBank/DDBJ databases">
        <title>Phylogenomic reconstructions and comparative analyses of Kickxellomycotina fungi.</title>
        <authorList>
            <person name="Reynolds N.K."/>
            <person name="Stajich J.E."/>
            <person name="Barry K."/>
            <person name="Grigoriev I.V."/>
            <person name="Crous P."/>
            <person name="Smith M.E."/>
        </authorList>
    </citation>
    <scope>NUCLEOTIDE SEQUENCE</scope>
    <source>
        <strain evidence="3">NBRC 105414</strain>
    </source>
</reference>
<comment type="caution">
    <text evidence="3">The sequence shown here is derived from an EMBL/GenBank/DDBJ whole genome shotgun (WGS) entry which is preliminary data.</text>
</comment>
<dbReference type="EMBL" id="JANBUL010000159">
    <property type="protein sequence ID" value="KAJ2779876.1"/>
    <property type="molecule type" value="Genomic_DNA"/>
</dbReference>
<dbReference type="Gene3D" id="1.10.510.10">
    <property type="entry name" value="Transferase(Phosphotransferase) domain 1"/>
    <property type="match status" value="1"/>
</dbReference>
<feature type="region of interest" description="Disordered" evidence="1">
    <location>
        <begin position="1"/>
        <end position="21"/>
    </location>
</feature>
<dbReference type="OrthoDB" id="5592585at2759"/>
<dbReference type="SUPFAM" id="SSF56112">
    <property type="entry name" value="Protein kinase-like (PK-like)"/>
    <property type="match status" value="1"/>
</dbReference>
<dbReference type="GO" id="GO:0004672">
    <property type="term" value="F:protein kinase activity"/>
    <property type="evidence" value="ECO:0007669"/>
    <property type="project" value="InterPro"/>
</dbReference>
<name>A0A9W8H7Q1_9FUNG</name>
<feature type="region of interest" description="Disordered" evidence="1">
    <location>
        <begin position="678"/>
        <end position="712"/>
    </location>
</feature>
<dbReference type="PROSITE" id="PS50011">
    <property type="entry name" value="PROTEIN_KINASE_DOM"/>
    <property type="match status" value="1"/>
</dbReference>
<dbReference type="SMART" id="SM00220">
    <property type="entry name" value="S_TKc"/>
    <property type="match status" value="1"/>
</dbReference>
<evidence type="ECO:0000259" key="2">
    <source>
        <dbReference type="PROSITE" id="PS50011"/>
    </source>
</evidence>
<dbReference type="InterPro" id="IPR040976">
    <property type="entry name" value="Pkinase_fungal"/>
</dbReference>
<proteinExistence type="predicted"/>
<gene>
    <name evidence="3" type="ORF">H4R18_003769</name>
</gene>
<evidence type="ECO:0000256" key="1">
    <source>
        <dbReference type="SAM" id="MobiDB-lite"/>
    </source>
</evidence>
<protein>
    <recommendedName>
        <fullName evidence="2">Protein kinase domain-containing protein</fullName>
    </recommendedName>
</protein>
<dbReference type="Proteomes" id="UP001140217">
    <property type="component" value="Unassembled WGS sequence"/>
</dbReference>
<keyword evidence="4" id="KW-1185">Reference proteome</keyword>